<sequence length="543" mass="57751">MLGASTVTHMTKAFAATIFITSILVLQPSNGSGRISLRLVNYTNPTGHIKQLGGGVACCDQPSGDVTSCLAGLCDPVFVLCITPTTRRRFCDYLNVTSKVYRNTNLIIFNGRPFDSDALGSGPVEPNVYLPSTPAVSSRFKIWDGSIFIKIQVLESDQWKPATMTEMSLPYAVSTPSQSGSLEWTTLVLKEDGITLTLDISVQCDEGFRDMFCSCQDRNTTQEHTMCTRETERVCLPGWAEPPGLKGPIKCLQSTLPCHPDNDPCKNNATCGTYFNGTDNVIVCSCLQDFTGEKCETPITTTTTSTTTTTTAQTTFTTTASSIRLVSATSFPKQVPTASVATSVPKLLSPTTSLPWTQVPANATTADAFNTTTEQSSLSMQTSGTTTVMVVTKGRTTTATTGTKVTQSQTQSTASPYTKPGNPSRPGMSNITSAPAGTHASQASSIGGGGGDNTAAVAGGVAGTLASLLLAALLILFRKKLFKKKQPTVSDVERESVENLQKAGQDTESVNKPEELICEDPEVPENNTVEENGQDTETTENVN</sequence>
<feature type="domain" description="EGF-like" evidence="4">
    <location>
        <begin position="254"/>
        <end position="296"/>
    </location>
</feature>
<evidence type="ECO:0000313" key="5">
    <source>
        <dbReference type="EMBL" id="GFN94951.1"/>
    </source>
</evidence>
<dbReference type="InterPro" id="IPR000742">
    <property type="entry name" value="EGF"/>
</dbReference>
<feature type="region of interest" description="Disordered" evidence="2">
    <location>
        <begin position="395"/>
        <end position="447"/>
    </location>
</feature>
<comment type="caution">
    <text evidence="5">The sequence shown here is derived from an EMBL/GenBank/DDBJ whole genome shotgun (WGS) entry which is preliminary data.</text>
</comment>
<keyword evidence="3" id="KW-0812">Transmembrane</keyword>
<dbReference type="Gene3D" id="2.10.25.10">
    <property type="entry name" value="Laminin"/>
    <property type="match status" value="1"/>
</dbReference>
<feature type="compositionally biased region" description="Polar residues" evidence="2">
    <location>
        <begin position="427"/>
        <end position="442"/>
    </location>
</feature>
<reference evidence="5 6" key="1">
    <citation type="journal article" date="2021" name="Elife">
        <title>Chloroplast acquisition without the gene transfer in kleptoplastic sea slugs, Plakobranchus ocellatus.</title>
        <authorList>
            <person name="Maeda T."/>
            <person name="Takahashi S."/>
            <person name="Yoshida T."/>
            <person name="Shimamura S."/>
            <person name="Takaki Y."/>
            <person name="Nagai Y."/>
            <person name="Toyoda A."/>
            <person name="Suzuki Y."/>
            <person name="Arimoto A."/>
            <person name="Ishii H."/>
            <person name="Satoh N."/>
            <person name="Nishiyama T."/>
            <person name="Hasebe M."/>
            <person name="Maruyama T."/>
            <person name="Minagawa J."/>
            <person name="Obokata J."/>
            <person name="Shigenobu S."/>
        </authorList>
    </citation>
    <scope>NUCLEOTIDE SEQUENCE [LARGE SCALE GENOMIC DNA]</scope>
</reference>
<feature type="compositionally biased region" description="Low complexity" evidence="2">
    <location>
        <begin position="395"/>
        <end position="415"/>
    </location>
</feature>
<evidence type="ECO:0000259" key="4">
    <source>
        <dbReference type="PROSITE" id="PS50026"/>
    </source>
</evidence>
<dbReference type="PROSITE" id="PS50026">
    <property type="entry name" value="EGF_3"/>
    <property type="match status" value="1"/>
</dbReference>
<feature type="compositionally biased region" description="Polar residues" evidence="2">
    <location>
        <begin position="498"/>
        <end position="508"/>
    </location>
</feature>
<feature type="transmembrane region" description="Helical" evidence="3">
    <location>
        <begin position="455"/>
        <end position="477"/>
    </location>
</feature>
<dbReference type="EMBL" id="BLXT01002484">
    <property type="protein sequence ID" value="GFN94951.1"/>
    <property type="molecule type" value="Genomic_DNA"/>
</dbReference>
<gene>
    <name evidence="5" type="ORF">PoB_002145700</name>
</gene>
<dbReference type="Proteomes" id="UP000735302">
    <property type="component" value="Unassembled WGS sequence"/>
</dbReference>
<evidence type="ECO:0000256" key="2">
    <source>
        <dbReference type="SAM" id="MobiDB-lite"/>
    </source>
</evidence>
<evidence type="ECO:0000256" key="1">
    <source>
        <dbReference type="PROSITE-ProRule" id="PRU00076"/>
    </source>
</evidence>
<feature type="compositionally biased region" description="Acidic residues" evidence="2">
    <location>
        <begin position="532"/>
        <end position="543"/>
    </location>
</feature>
<evidence type="ECO:0000313" key="6">
    <source>
        <dbReference type="Proteomes" id="UP000735302"/>
    </source>
</evidence>
<proteinExistence type="predicted"/>
<organism evidence="5 6">
    <name type="scientific">Plakobranchus ocellatus</name>
    <dbReference type="NCBI Taxonomy" id="259542"/>
    <lineage>
        <taxon>Eukaryota</taxon>
        <taxon>Metazoa</taxon>
        <taxon>Spiralia</taxon>
        <taxon>Lophotrochozoa</taxon>
        <taxon>Mollusca</taxon>
        <taxon>Gastropoda</taxon>
        <taxon>Heterobranchia</taxon>
        <taxon>Euthyneura</taxon>
        <taxon>Panpulmonata</taxon>
        <taxon>Sacoglossa</taxon>
        <taxon>Placobranchoidea</taxon>
        <taxon>Plakobranchidae</taxon>
        <taxon>Plakobranchus</taxon>
    </lineage>
</organism>
<feature type="disulfide bond" evidence="1">
    <location>
        <begin position="286"/>
        <end position="295"/>
    </location>
</feature>
<keyword evidence="1" id="KW-0245">EGF-like domain</keyword>
<evidence type="ECO:0000256" key="3">
    <source>
        <dbReference type="SAM" id="Phobius"/>
    </source>
</evidence>
<protein>
    <submittedName>
        <fullName evidence="5">Delta-like protein</fullName>
    </submittedName>
</protein>
<keyword evidence="6" id="KW-1185">Reference proteome</keyword>
<dbReference type="PROSITE" id="PS00022">
    <property type="entry name" value="EGF_1"/>
    <property type="match status" value="1"/>
</dbReference>
<dbReference type="AlphaFoldDB" id="A0AAV3ZI07"/>
<keyword evidence="3" id="KW-0472">Membrane</keyword>
<name>A0AAV3ZI07_9GAST</name>
<keyword evidence="3" id="KW-1133">Transmembrane helix</keyword>
<dbReference type="SUPFAM" id="SSF57196">
    <property type="entry name" value="EGF/Laminin"/>
    <property type="match status" value="1"/>
</dbReference>
<keyword evidence="1" id="KW-1015">Disulfide bond</keyword>
<accession>A0AAV3ZI07</accession>
<feature type="region of interest" description="Disordered" evidence="2">
    <location>
        <begin position="485"/>
        <end position="543"/>
    </location>
</feature>
<comment type="caution">
    <text evidence="1">Lacks conserved residue(s) required for the propagation of feature annotation.</text>
</comment>